<protein>
    <recommendedName>
        <fullName evidence="4">DUF2845 domain-containing protein</fullName>
    </recommendedName>
</protein>
<dbReference type="AlphaFoldDB" id="A0A239GP84"/>
<evidence type="ECO:0008006" key="4">
    <source>
        <dbReference type="Google" id="ProtNLM"/>
    </source>
</evidence>
<accession>A0A239GP84</accession>
<feature type="chain" id="PRO_5011221964" description="DUF2845 domain-containing protein" evidence="1">
    <location>
        <begin position="20"/>
        <end position="99"/>
    </location>
</feature>
<reference evidence="3" key="1">
    <citation type="submission" date="2017-06" db="EMBL/GenBank/DDBJ databases">
        <authorList>
            <person name="Varghese N."/>
            <person name="Submissions S."/>
        </authorList>
    </citation>
    <scope>NUCLEOTIDE SEQUENCE [LARGE SCALE GENOMIC DNA]</scope>
    <source>
        <strain evidence="3">CIP 108523</strain>
    </source>
</reference>
<evidence type="ECO:0000313" key="3">
    <source>
        <dbReference type="Proteomes" id="UP000242915"/>
    </source>
</evidence>
<gene>
    <name evidence="2" type="ORF">SAMN05216255_3068</name>
</gene>
<sequence>MKRFLAASVLLSCSNLVLADSLRCGSALVTTDDTTSEVSAKCGEPVSRDFLGYKQIVDSFGYTNEVAIEEWAYGPRSGMYHFIRFEGNRLKRITSKRGN</sequence>
<dbReference type="Proteomes" id="UP000242915">
    <property type="component" value="Unassembled WGS sequence"/>
</dbReference>
<organism evidence="2 3">
    <name type="scientific">Pseudomonas segetis</name>
    <dbReference type="NCBI Taxonomy" id="298908"/>
    <lineage>
        <taxon>Bacteria</taxon>
        <taxon>Pseudomonadati</taxon>
        <taxon>Pseudomonadota</taxon>
        <taxon>Gammaproteobacteria</taxon>
        <taxon>Pseudomonadales</taxon>
        <taxon>Pseudomonadaceae</taxon>
        <taxon>Pseudomonas</taxon>
    </lineage>
</organism>
<name>A0A239GP84_9PSED</name>
<dbReference type="EMBL" id="FZOG01000004">
    <property type="protein sequence ID" value="SNS70588.1"/>
    <property type="molecule type" value="Genomic_DNA"/>
</dbReference>
<feature type="signal peptide" evidence="1">
    <location>
        <begin position="1"/>
        <end position="19"/>
    </location>
</feature>
<dbReference type="Pfam" id="PF11006">
    <property type="entry name" value="DUF2845"/>
    <property type="match status" value="1"/>
</dbReference>
<dbReference type="InterPro" id="IPR021268">
    <property type="entry name" value="DUF2845"/>
</dbReference>
<proteinExistence type="predicted"/>
<dbReference type="RefSeq" id="WP_010487572.1">
    <property type="nucleotide sequence ID" value="NZ_FZOG01000004.1"/>
</dbReference>
<keyword evidence="3" id="KW-1185">Reference proteome</keyword>
<evidence type="ECO:0000256" key="1">
    <source>
        <dbReference type="SAM" id="SignalP"/>
    </source>
</evidence>
<keyword evidence="1" id="KW-0732">Signal</keyword>
<evidence type="ECO:0000313" key="2">
    <source>
        <dbReference type="EMBL" id="SNS70588.1"/>
    </source>
</evidence>